<dbReference type="EMBL" id="CP036274">
    <property type="protein sequence ID" value="QDU28620.1"/>
    <property type="molecule type" value="Genomic_DNA"/>
</dbReference>
<feature type="repeat" description="WD" evidence="3">
    <location>
        <begin position="157"/>
        <end position="198"/>
    </location>
</feature>
<dbReference type="InterPro" id="IPR036322">
    <property type="entry name" value="WD40_repeat_dom_sf"/>
</dbReference>
<evidence type="ECO:0000313" key="5">
    <source>
        <dbReference type="Proteomes" id="UP000315017"/>
    </source>
</evidence>
<feature type="repeat" description="WD" evidence="3">
    <location>
        <begin position="107"/>
        <end position="148"/>
    </location>
</feature>
<dbReference type="InterPro" id="IPR015943">
    <property type="entry name" value="WD40/YVTN_repeat-like_dom_sf"/>
</dbReference>
<gene>
    <name evidence="4" type="ORF">ETAA8_37230</name>
</gene>
<dbReference type="Pfam" id="PF00400">
    <property type="entry name" value="WD40"/>
    <property type="match status" value="2"/>
</dbReference>
<organism evidence="4 5">
    <name type="scientific">Anatilimnocola aggregata</name>
    <dbReference type="NCBI Taxonomy" id="2528021"/>
    <lineage>
        <taxon>Bacteria</taxon>
        <taxon>Pseudomonadati</taxon>
        <taxon>Planctomycetota</taxon>
        <taxon>Planctomycetia</taxon>
        <taxon>Pirellulales</taxon>
        <taxon>Pirellulaceae</taxon>
        <taxon>Anatilimnocola</taxon>
    </lineage>
</organism>
<dbReference type="SUPFAM" id="SSF50978">
    <property type="entry name" value="WD40 repeat-like"/>
    <property type="match status" value="1"/>
</dbReference>
<keyword evidence="5" id="KW-1185">Reference proteome</keyword>
<accession>A0A517YEF8</accession>
<dbReference type="OrthoDB" id="230341at2"/>
<dbReference type="InterPro" id="IPR050349">
    <property type="entry name" value="WD_LIS1/nudF_dynein_reg"/>
</dbReference>
<dbReference type="InterPro" id="IPR001680">
    <property type="entry name" value="WD40_rpt"/>
</dbReference>
<dbReference type="AlphaFoldDB" id="A0A517YEF8"/>
<evidence type="ECO:0000256" key="1">
    <source>
        <dbReference type="ARBA" id="ARBA00022574"/>
    </source>
</evidence>
<dbReference type="PROSITE" id="PS50082">
    <property type="entry name" value="WD_REPEATS_2"/>
    <property type="match status" value="2"/>
</dbReference>
<dbReference type="KEGG" id="aagg:ETAA8_37230"/>
<evidence type="ECO:0000256" key="2">
    <source>
        <dbReference type="ARBA" id="ARBA00022737"/>
    </source>
</evidence>
<proteinExistence type="predicted"/>
<name>A0A517YEF8_9BACT</name>
<dbReference type="SMART" id="SM00320">
    <property type="entry name" value="WD40"/>
    <property type="match status" value="5"/>
</dbReference>
<dbReference type="PANTHER" id="PTHR44129">
    <property type="entry name" value="WD REPEAT-CONTAINING PROTEIN POP1"/>
    <property type="match status" value="1"/>
</dbReference>
<dbReference type="Proteomes" id="UP000315017">
    <property type="component" value="Chromosome"/>
</dbReference>
<sequence>MNDAEKTIDPKLTRLIHTAEAPGILYGSCLDPTTGNFYGGGADGHVYRMTTRPVETLAEKATAEKLWRHHENYVSSLAWLDGIVVSGSYDHKLVWTRPDGEGKIREINAHDGWVRKVVVIPGRNQLASIGDDMCFKLWDAVTGQAIHNCQGHASKTPEGFANSIYSLAASNSGKLIASADRTGVVMVWDIDTGKQIAKFRAETFYTYDAEKRARSIGGIRSLAFSPDGTRLALGGIGQVSNVDGFVGPCRVEVWDWQAEQRTFVGTDKHAAILNHIQYLPDSDLLVGAGGGDGGPLIAFWDLKAEVPLAKAKPKSHIQHFAYDDATQQLLAVGHAGLQVWAFTPAPTKESTAAKKG</sequence>
<protein>
    <submittedName>
        <fullName evidence="4">WD domain, G-beta repeat</fullName>
    </submittedName>
</protein>
<dbReference type="RefSeq" id="WP_145091209.1">
    <property type="nucleotide sequence ID" value="NZ_CP036274.1"/>
</dbReference>
<evidence type="ECO:0000256" key="3">
    <source>
        <dbReference type="PROSITE-ProRule" id="PRU00221"/>
    </source>
</evidence>
<dbReference type="Gene3D" id="2.130.10.10">
    <property type="entry name" value="YVTN repeat-like/Quinoprotein amine dehydrogenase"/>
    <property type="match status" value="2"/>
</dbReference>
<keyword evidence="1 3" id="KW-0853">WD repeat</keyword>
<keyword evidence="2" id="KW-0677">Repeat</keyword>
<evidence type="ECO:0000313" key="4">
    <source>
        <dbReference type="EMBL" id="QDU28620.1"/>
    </source>
</evidence>
<reference evidence="4 5" key="1">
    <citation type="submission" date="2019-02" db="EMBL/GenBank/DDBJ databases">
        <title>Deep-cultivation of Planctomycetes and their phenomic and genomic characterization uncovers novel biology.</title>
        <authorList>
            <person name="Wiegand S."/>
            <person name="Jogler M."/>
            <person name="Boedeker C."/>
            <person name="Pinto D."/>
            <person name="Vollmers J."/>
            <person name="Rivas-Marin E."/>
            <person name="Kohn T."/>
            <person name="Peeters S.H."/>
            <person name="Heuer A."/>
            <person name="Rast P."/>
            <person name="Oberbeckmann S."/>
            <person name="Bunk B."/>
            <person name="Jeske O."/>
            <person name="Meyerdierks A."/>
            <person name="Storesund J.E."/>
            <person name="Kallscheuer N."/>
            <person name="Luecker S."/>
            <person name="Lage O.M."/>
            <person name="Pohl T."/>
            <person name="Merkel B.J."/>
            <person name="Hornburger P."/>
            <person name="Mueller R.-W."/>
            <person name="Bruemmer F."/>
            <person name="Labrenz M."/>
            <person name="Spormann A.M."/>
            <person name="Op den Camp H."/>
            <person name="Overmann J."/>
            <person name="Amann R."/>
            <person name="Jetten M.S.M."/>
            <person name="Mascher T."/>
            <person name="Medema M.H."/>
            <person name="Devos D.P."/>
            <person name="Kaster A.-K."/>
            <person name="Ovreas L."/>
            <person name="Rohde M."/>
            <person name="Galperin M.Y."/>
            <person name="Jogler C."/>
        </authorList>
    </citation>
    <scope>NUCLEOTIDE SEQUENCE [LARGE SCALE GENOMIC DNA]</scope>
    <source>
        <strain evidence="4 5">ETA_A8</strain>
    </source>
</reference>